<dbReference type="Pfam" id="PF00501">
    <property type="entry name" value="AMP-binding"/>
    <property type="match status" value="1"/>
</dbReference>
<dbReference type="EMBL" id="JBIRXV010000001">
    <property type="protein sequence ID" value="MFI2319476.1"/>
    <property type="molecule type" value="Genomic_DNA"/>
</dbReference>
<dbReference type="PANTHER" id="PTHR43201">
    <property type="entry name" value="ACYL-COA SYNTHETASE"/>
    <property type="match status" value="1"/>
</dbReference>
<dbReference type="PROSITE" id="PS00455">
    <property type="entry name" value="AMP_BINDING"/>
    <property type="match status" value="1"/>
</dbReference>
<organism evidence="3 4">
    <name type="scientific">Nocardia beijingensis</name>
    <dbReference type="NCBI Taxonomy" id="95162"/>
    <lineage>
        <taxon>Bacteria</taxon>
        <taxon>Bacillati</taxon>
        <taxon>Actinomycetota</taxon>
        <taxon>Actinomycetes</taxon>
        <taxon>Mycobacteriales</taxon>
        <taxon>Nocardiaceae</taxon>
        <taxon>Nocardia</taxon>
    </lineage>
</organism>
<dbReference type="InterPro" id="IPR042099">
    <property type="entry name" value="ANL_N_sf"/>
</dbReference>
<dbReference type="Gene3D" id="3.30.300.30">
    <property type="match status" value="1"/>
</dbReference>
<evidence type="ECO:0000313" key="4">
    <source>
        <dbReference type="Proteomes" id="UP001611450"/>
    </source>
</evidence>
<gene>
    <name evidence="3" type="ORF">ACH47G_03240</name>
</gene>
<dbReference type="InterPro" id="IPR025110">
    <property type="entry name" value="AMP-bd_C"/>
</dbReference>
<dbReference type="Proteomes" id="UP001611450">
    <property type="component" value="Unassembled WGS sequence"/>
</dbReference>
<dbReference type="InterPro" id="IPR000873">
    <property type="entry name" value="AMP-dep_synth/lig_dom"/>
</dbReference>
<evidence type="ECO:0000259" key="2">
    <source>
        <dbReference type="Pfam" id="PF13193"/>
    </source>
</evidence>
<feature type="domain" description="AMP-binding enzyme C-terminal" evidence="2">
    <location>
        <begin position="402"/>
        <end position="476"/>
    </location>
</feature>
<accession>A0ABW7W917</accession>
<reference evidence="3 4" key="1">
    <citation type="submission" date="2024-10" db="EMBL/GenBank/DDBJ databases">
        <title>The Natural Products Discovery Center: Release of the First 8490 Sequenced Strains for Exploring Actinobacteria Biosynthetic Diversity.</title>
        <authorList>
            <person name="Kalkreuter E."/>
            <person name="Kautsar S.A."/>
            <person name="Yang D."/>
            <person name="Bader C.D."/>
            <person name="Teijaro C.N."/>
            <person name="Fluegel L."/>
            <person name="Davis C.M."/>
            <person name="Simpson J.R."/>
            <person name="Lauterbach L."/>
            <person name="Steele A.D."/>
            <person name="Gui C."/>
            <person name="Meng S."/>
            <person name="Li G."/>
            <person name="Viehrig K."/>
            <person name="Ye F."/>
            <person name="Su P."/>
            <person name="Kiefer A.F."/>
            <person name="Nichols A."/>
            <person name="Cepeda A.J."/>
            <person name="Yan W."/>
            <person name="Fan B."/>
            <person name="Jiang Y."/>
            <person name="Adhikari A."/>
            <person name="Zheng C.-J."/>
            <person name="Schuster L."/>
            <person name="Cowan T.M."/>
            <person name="Smanski M.J."/>
            <person name="Chevrette M.G."/>
            <person name="De Carvalho L.P.S."/>
            <person name="Shen B."/>
        </authorList>
    </citation>
    <scope>NUCLEOTIDE SEQUENCE [LARGE SCALE GENOMIC DNA]</scope>
    <source>
        <strain evidence="3 4">NPDC019626</strain>
    </source>
</reference>
<dbReference type="InterPro" id="IPR045851">
    <property type="entry name" value="AMP-bd_C_sf"/>
</dbReference>
<feature type="domain" description="AMP-dependent synthetase/ligase" evidence="1">
    <location>
        <begin position="10"/>
        <end position="351"/>
    </location>
</feature>
<keyword evidence="4" id="KW-1185">Reference proteome</keyword>
<dbReference type="InterPro" id="IPR020845">
    <property type="entry name" value="AMP-binding_CS"/>
</dbReference>
<dbReference type="SUPFAM" id="SSF56801">
    <property type="entry name" value="Acetyl-CoA synthetase-like"/>
    <property type="match status" value="1"/>
</dbReference>
<protein>
    <submittedName>
        <fullName evidence="3">Class I adenylate-forming enzyme family protein</fullName>
    </submittedName>
</protein>
<name>A0ABW7W917_9NOCA</name>
<dbReference type="PANTHER" id="PTHR43201:SF32">
    <property type="entry name" value="2-SUCCINYLBENZOATE--COA LIGASE, CHLOROPLASTIC_PEROXISOMAL"/>
    <property type="match status" value="1"/>
</dbReference>
<evidence type="ECO:0000259" key="1">
    <source>
        <dbReference type="Pfam" id="PF00501"/>
    </source>
</evidence>
<sequence>MNSLSEAVANWAATRPSAPALRCGEHTLTWSELDEALTRFVAALRARDVVAGDRVVLLGENSLEWVVAFLGCQRGDNVVVPLNTRLAQSQVVQQVTKVEAELVLHDAAAAAVPGARCLELEAFVREASTDRGAAPEMTTGAAPALISFTSGTTGVPKGAVISHSAISELARAFSGYFGTGPDDSTLVLVPIFHNTGFADQLAHLVVSGGTTSLLRRYRTGDAAAELIAHPATFLAAVPSMVRMLMLHDDAEEIFRGVRTIMYGGSAMPEPWVHELLRRWPHLALVHAYGLSEFTSVCTFLPHELAATKAESVGLPLPGVEVRIVDESGVDAEPGALGEVWLSGPTRMLGYWDEPQLTAAKMSGRWLRTGDVGRIDADGLLWLHGRADDVINRGGEKIMPTFVESHIARHETIGAACAFGYPDDILHQRVAAAVEVRSGTVFDEQELVGFLRAAMPDYAVPDRWVVYDALPLNASGKFDRRAIRADLIAALRRTNHNKELP</sequence>
<comment type="caution">
    <text evidence="3">The sequence shown here is derived from an EMBL/GenBank/DDBJ whole genome shotgun (WGS) entry which is preliminary data.</text>
</comment>
<evidence type="ECO:0000313" key="3">
    <source>
        <dbReference type="EMBL" id="MFI2319476.1"/>
    </source>
</evidence>
<proteinExistence type="predicted"/>
<dbReference type="Pfam" id="PF13193">
    <property type="entry name" value="AMP-binding_C"/>
    <property type="match status" value="1"/>
</dbReference>
<dbReference type="Gene3D" id="3.40.50.12780">
    <property type="entry name" value="N-terminal domain of ligase-like"/>
    <property type="match status" value="1"/>
</dbReference>
<dbReference type="RefSeq" id="WP_396945743.1">
    <property type="nucleotide sequence ID" value="NZ_JBIRXV010000001.1"/>
</dbReference>